<dbReference type="Pfam" id="PF00593">
    <property type="entry name" value="TonB_dep_Rec_b-barrel"/>
    <property type="match status" value="1"/>
</dbReference>
<dbReference type="RefSeq" id="WP_048689912.1">
    <property type="nucleotide sequence ID" value="NZ_KQ130483.1"/>
</dbReference>
<dbReference type="Gene3D" id="2.170.130.10">
    <property type="entry name" value="TonB-dependent receptor, plug domain"/>
    <property type="match status" value="1"/>
</dbReference>
<comment type="similarity">
    <text evidence="2">Belongs to the TonB-dependent receptor family. Hemoglobin/haptoglobin binding protein subfamily.</text>
</comment>
<sequence length="657" mass="75023">MKYLLLIFFLFSSLNLAFAKESTDTIETIEVNGEQTASINNSLVFDRKSLLALGQDLTSVLQKMAGVQIRQVSGVGNPISVSIRGSTTKQVQIYLDGQLLNDSQFGSFDLNTLSLDQVESLEISKNGSLGSGLTPIGGVIKINTLNPNKDHNRLATSIGSFGYHSLSTSMVKKFKSHSLLAGFELLNVDNDYESLLREYNNPNNFSEQKLKNNQYQKTNFYLSDNFNLSDHAIKLNLDVKHQQKHFANYQNNHPDNSSMLKTRSWRIGAEDDWLLQSSWVNSMQMSLYIENKYEDYFDRPEGIEEFRGEYRTKTLAANLSPSFQWGQISYVPALNALIEKYQSTSYKNSETFYCDQSSSVKSNCDISAKQEKIVLTNRINYHSANWSSFFQHSSQFESNSNIETNALSPEKIDRDKTYHTTEFGVAYQAEQSNYVLNLHSASRPPTLFELFGDRGAFKGNKNLQDERSDSISFEYDYQTQAFAFDFAFYHKNLTNSIVAIYYSSGAGHYENVSDAKLQGVESGISYKLNDAIDISARTELLNSNTSSDKVTSSNDRYLPGIYHYNFNYQITYKASDQLNLTWSQQLRDKLYYNKPNKFDDGHDNSLNNQTDIALRYQYQDYKLTTTVFNLFNNHYQDLANRPTQGRRLQLTLTIENL</sequence>
<evidence type="ECO:0000256" key="13">
    <source>
        <dbReference type="SAM" id="SignalP"/>
    </source>
</evidence>
<dbReference type="GO" id="GO:0009279">
    <property type="term" value="C:cell outer membrane"/>
    <property type="evidence" value="ECO:0007669"/>
    <property type="project" value="UniProtKB-SubCell"/>
</dbReference>
<dbReference type="EMBL" id="LAZL01000004">
    <property type="protein sequence ID" value="KMT66384.1"/>
    <property type="molecule type" value="Genomic_DNA"/>
</dbReference>
<evidence type="ECO:0000256" key="11">
    <source>
        <dbReference type="PROSITE-ProRule" id="PRU01360"/>
    </source>
</evidence>
<keyword evidence="17" id="KW-1185">Reference proteome</keyword>
<dbReference type="PROSITE" id="PS52016">
    <property type="entry name" value="TONB_DEPENDENT_REC_3"/>
    <property type="match status" value="1"/>
</dbReference>
<keyword evidence="5 11" id="KW-0812">Transmembrane</keyword>
<feature type="chain" id="PRO_5005299091" description="TonB-dependent receptor plug domain-containing protein" evidence="13">
    <location>
        <begin position="20"/>
        <end position="657"/>
    </location>
</feature>
<protein>
    <recommendedName>
        <fullName evidence="18">TonB-dependent receptor plug domain-containing protein</fullName>
    </recommendedName>
</protein>
<evidence type="ECO:0000256" key="1">
    <source>
        <dbReference type="ARBA" id="ARBA00004571"/>
    </source>
</evidence>
<evidence type="ECO:0000256" key="8">
    <source>
        <dbReference type="ARBA" id="ARBA00023136"/>
    </source>
</evidence>
<comment type="caution">
    <text evidence="16">The sequence shown here is derived from an EMBL/GenBank/DDBJ whole genome shotgun (WGS) entry which is preliminary data.</text>
</comment>
<evidence type="ECO:0000313" key="17">
    <source>
        <dbReference type="Proteomes" id="UP000037600"/>
    </source>
</evidence>
<dbReference type="STRING" id="1513271.XM47_03920"/>
<keyword evidence="7 12" id="KW-0798">TonB box</keyword>
<dbReference type="SUPFAM" id="SSF56935">
    <property type="entry name" value="Porins"/>
    <property type="match status" value="1"/>
</dbReference>
<dbReference type="InterPro" id="IPR039426">
    <property type="entry name" value="TonB-dep_rcpt-like"/>
</dbReference>
<dbReference type="InterPro" id="IPR000531">
    <property type="entry name" value="Beta-barrel_TonB"/>
</dbReference>
<dbReference type="GO" id="GO:0015344">
    <property type="term" value="F:siderophore uptake transmembrane transporter activity"/>
    <property type="evidence" value="ECO:0007669"/>
    <property type="project" value="TreeGrafter"/>
</dbReference>
<dbReference type="AlphaFoldDB" id="A0A0J8GYS2"/>
<keyword evidence="4 11" id="KW-1134">Transmembrane beta strand</keyword>
<name>A0A0J8GYS2_9ALTE</name>
<keyword evidence="10 11" id="KW-0998">Cell outer membrane</keyword>
<evidence type="ECO:0000256" key="5">
    <source>
        <dbReference type="ARBA" id="ARBA00022692"/>
    </source>
</evidence>
<evidence type="ECO:0000256" key="3">
    <source>
        <dbReference type="ARBA" id="ARBA00022448"/>
    </source>
</evidence>
<organism evidence="16 17">
    <name type="scientific">Catenovulum maritimum</name>
    <dbReference type="NCBI Taxonomy" id="1513271"/>
    <lineage>
        <taxon>Bacteria</taxon>
        <taxon>Pseudomonadati</taxon>
        <taxon>Pseudomonadota</taxon>
        <taxon>Gammaproteobacteria</taxon>
        <taxon>Alteromonadales</taxon>
        <taxon>Alteromonadaceae</taxon>
        <taxon>Catenovulum</taxon>
    </lineage>
</organism>
<gene>
    <name evidence="16" type="ORF">XM47_03920</name>
</gene>
<feature type="domain" description="TonB-dependent receptor plug" evidence="15">
    <location>
        <begin position="45"/>
        <end position="139"/>
    </location>
</feature>
<dbReference type="PANTHER" id="PTHR30069:SF29">
    <property type="entry name" value="HEMOGLOBIN AND HEMOGLOBIN-HAPTOGLOBIN-BINDING PROTEIN 1-RELATED"/>
    <property type="match status" value="1"/>
</dbReference>
<dbReference type="Proteomes" id="UP000037600">
    <property type="component" value="Unassembled WGS sequence"/>
</dbReference>
<dbReference type="OrthoDB" id="9764669at2"/>
<dbReference type="InterPro" id="IPR036942">
    <property type="entry name" value="Beta-barrel_TonB_sf"/>
</dbReference>
<evidence type="ECO:0000256" key="4">
    <source>
        <dbReference type="ARBA" id="ARBA00022452"/>
    </source>
</evidence>
<evidence type="ECO:0000259" key="14">
    <source>
        <dbReference type="Pfam" id="PF00593"/>
    </source>
</evidence>
<evidence type="ECO:0000313" key="16">
    <source>
        <dbReference type="EMBL" id="KMT66384.1"/>
    </source>
</evidence>
<reference evidence="16 17" key="1">
    <citation type="submission" date="2015-04" db="EMBL/GenBank/DDBJ databases">
        <title>Draft Genome Sequence of the Novel Agar-Digesting Marine Bacterium Q1.</title>
        <authorList>
            <person name="Li Y."/>
            <person name="Li D."/>
            <person name="Chen G."/>
            <person name="Du Z."/>
        </authorList>
    </citation>
    <scope>NUCLEOTIDE SEQUENCE [LARGE SCALE GENOMIC DNA]</scope>
    <source>
        <strain evidence="16 17">Q1</strain>
    </source>
</reference>
<keyword evidence="9" id="KW-0675">Receptor</keyword>
<accession>A0A0J8GYS2</accession>
<feature type="domain" description="TonB-dependent receptor-like beta-barrel" evidence="14">
    <location>
        <begin position="252"/>
        <end position="630"/>
    </location>
</feature>
<dbReference type="GO" id="GO:0044718">
    <property type="term" value="P:siderophore transmembrane transport"/>
    <property type="evidence" value="ECO:0007669"/>
    <property type="project" value="TreeGrafter"/>
</dbReference>
<evidence type="ECO:0000256" key="9">
    <source>
        <dbReference type="ARBA" id="ARBA00023170"/>
    </source>
</evidence>
<keyword evidence="3 11" id="KW-0813">Transport</keyword>
<keyword evidence="6 13" id="KW-0732">Signal</keyword>
<evidence type="ECO:0000256" key="12">
    <source>
        <dbReference type="RuleBase" id="RU003357"/>
    </source>
</evidence>
<evidence type="ECO:0000256" key="2">
    <source>
        <dbReference type="ARBA" id="ARBA00008143"/>
    </source>
</evidence>
<evidence type="ECO:0000256" key="6">
    <source>
        <dbReference type="ARBA" id="ARBA00022729"/>
    </source>
</evidence>
<feature type="signal peptide" evidence="13">
    <location>
        <begin position="1"/>
        <end position="19"/>
    </location>
</feature>
<dbReference type="PANTHER" id="PTHR30069">
    <property type="entry name" value="TONB-DEPENDENT OUTER MEMBRANE RECEPTOR"/>
    <property type="match status" value="1"/>
</dbReference>
<dbReference type="InterPro" id="IPR037066">
    <property type="entry name" value="Plug_dom_sf"/>
</dbReference>
<evidence type="ECO:0000259" key="15">
    <source>
        <dbReference type="Pfam" id="PF07715"/>
    </source>
</evidence>
<proteinExistence type="inferred from homology"/>
<keyword evidence="8 11" id="KW-0472">Membrane</keyword>
<comment type="subcellular location">
    <subcellularLocation>
        <location evidence="1 11">Cell outer membrane</location>
        <topology evidence="1 11">Multi-pass membrane protein</topology>
    </subcellularLocation>
</comment>
<evidence type="ECO:0000256" key="7">
    <source>
        <dbReference type="ARBA" id="ARBA00023077"/>
    </source>
</evidence>
<evidence type="ECO:0000256" key="10">
    <source>
        <dbReference type="ARBA" id="ARBA00023237"/>
    </source>
</evidence>
<dbReference type="InterPro" id="IPR012910">
    <property type="entry name" value="Plug_dom"/>
</dbReference>
<dbReference type="Pfam" id="PF07715">
    <property type="entry name" value="Plug"/>
    <property type="match status" value="1"/>
</dbReference>
<dbReference type="Gene3D" id="2.40.170.20">
    <property type="entry name" value="TonB-dependent receptor, beta-barrel domain"/>
    <property type="match status" value="1"/>
</dbReference>
<evidence type="ECO:0008006" key="18">
    <source>
        <dbReference type="Google" id="ProtNLM"/>
    </source>
</evidence>